<evidence type="ECO:0000313" key="3">
    <source>
        <dbReference type="Proteomes" id="UP000094609"/>
    </source>
</evidence>
<dbReference type="AlphaFoldDB" id="A0A1D7TGQ5"/>
<sequence>MVKSENFIYFFTICGFFIGLMFSILNFSEPEEILFYTLEITLFFYLIIHVAVMNFFDFDRMATFIFDKKDHENIGDYFIQELENREKVMDSLLASIDNMNQHYDKIMKGSTESNESYTTKKAAA</sequence>
<protein>
    <submittedName>
        <fullName evidence="2">Integral membrane protein</fullName>
    </submittedName>
</protein>
<dbReference type="Proteomes" id="UP000094609">
    <property type="component" value="Chromosome"/>
</dbReference>
<keyword evidence="1" id="KW-0472">Membrane</keyword>
<dbReference type="RefSeq" id="WP_069477137.1">
    <property type="nucleotide sequence ID" value="NZ_CP017111.1"/>
</dbReference>
<dbReference type="KEGG" id="shal:SHALO_0380"/>
<evidence type="ECO:0000256" key="1">
    <source>
        <dbReference type="SAM" id="Phobius"/>
    </source>
</evidence>
<accession>A0A1D7TGQ5</accession>
<keyword evidence="1" id="KW-1133">Transmembrane helix</keyword>
<evidence type="ECO:0000313" key="2">
    <source>
        <dbReference type="EMBL" id="AOO64177.1"/>
    </source>
</evidence>
<dbReference type="STRING" id="1193502.SHALO_0380"/>
<name>A0A1D7TGQ5_9BACT</name>
<feature type="transmembrane region" description="Helical" evidence="1">
    <location>
        <begin position="33"/>
        <end position="56"/>
    </location>
</feature>
<dbReference type="PATRIC" id="fig|1193502.14.peg.388"/>
<keyword evidence="1" id="KW-0812">Transmembrane</keyword>
<reference evidence="3" key="1">
    <citation type="submission" date="2016-08" db="EMBL/GenBank/DDBJ databases">
        <title>Complete genome sequence of the organohalide-respiring Epsilonproteobacterium Sulfurospirillum halorespirans.</title>
        <authorList>
            <person name="Goris T."/>
            <person name="Zimmermann J."/>
            <person name="Schenz B."/>
            <person name="Lemos M."/>
            <person name="Hackermueller J."/>
            <person name="Diekert G."/>
        </authorList>
    </citation>
    <scope>NUCLEOTIDE SEQUENCE [LARGE SCALE GENOMIC DNA]</scope>
    <source>
        <strain>DSM 13726</strain>
        <strain evidence="3">PCE-M2</strain>
    </source>
</reference>
<proteinExistence type="predicted"/>
<keyword evidence="3" id="KW-1185">Reference proteome</keyword>
<organism evidence="2 3">
    <name type="scientific">Sulfurospirillum halorespirans DSM 13726</name>
    <dbReference type="NCBI Taxonomy" id="1193502"/>
    <lineage>
        <taxon>Bacteria</taxon>
        <taxon>Pseudomonadati</taxon>
        <taxon>Campylobacterota</taxon>
        <taxon>Epsilonproteobacteria</taxon>
        <taxon>Campylobacterales</taxon>
        <taxon>Sulfurospirillaceae</taxon>
        <taxon>Sulfurospirillum</taxon>
    </lineage>
</organism>
<gene>
    <name evidence="2" type="ORF">SHALO_0380</name>
</gene>
<feature type="transmembrane region" description="Helical" evidence="1">
    <location>
        <begin position="7"/>
        <end position="27"/>
    </location>
</feature>
<dbReference type="EMBL" id="CP017111">
    <property type="protein sequence ID" value="AOO64177.1"/>
    <property type="molecule type" value="Genomic_DNA"/>
</dbReference>